<dbReference type="InterPro" id="IPR030987">
    <property type="entry name" value="AbiV"/>
</dbReference>
<comment type="caution">
    <text evidence="1">The sequence shown here is derived from an EMBL/GenBank/DDBJ whole genome shotgun (WGS) entry which is preliminary data.</text>
</comment>
<sequence length="227" mass="26538">MEQERGFDSLNAKECAEVFPSLIDNAERHFAVAHHIATINEFPNAVAHLILGAEELVKATVLMLKSKEIDVNYAIGYDILFSKNNARHTILKDFFSVWIGIKEILNLPKSKEQYTLKYLFNMVIAEFVGIVKGRDNLNWWEKVDGLKQRCMYVDFKNALVLPDLQVAKSEYNQAHHHVYAFRYEFYLFHHKLLNAAKEEIKEFREQMDNKEIALLLEDTFQRKNVLT</sequence>
<name>A0A4R0NIJ7_9SPHI</name>
<dbReference type="NCBIfam" id="TIGR04498">
    <property type="entry name" value="AbiV_defense"/>
    <property type="match status" value="1"/>
</dbReference>
<dbReference type="AlphaFoldDB" id="A0A4R0NIJ7"/>
<dbReference type="RefSeq" id="WP_131596904.1">
    <property type="nucleotide sequence ID" value="NZ_SJSL01000004.1"/>
</dbReference>
<organism evidence="1 2">
    <name type="scientific">Pedobacter psychroterrae</name>
    <dbReference type="NCBI Taxonomy" id="2530453"/>
    <lineage>
        <taxon>Bacteria</taxon>
        <taxon>Pseudomonadati</taxon>
        <taxon>Bacteroidota</taxon>
        <taxon>Sphingobacteriia</taxon>
        <taxon>Sphingobacteriales</taxon>
        <taxon>Sphingobacteriaceae</taxon>
        <taxon>Pedobacter</taxon>
    </lineage>
</organism>
<proteinExistence type="predicted"/>
<evidence type="ECO:0000313" key="2">
    <source>
        <dbReference type="Proteomes" id="UP000293347"/>
    </source>
</evidence>
<dbReference type="OrthoDB" id="770331at2"/>
<accession>A0A4R0NIJ7</accession>
<gene>
    <name evidence="1" type="ORF">EZ437_15125</name>
</gene>
<keyword evidence="2" id="KW-1185">Reference proteome</keyword>
<protein>
    <submittedName>
        <fullName evidence="1">AbiV family abortive infection protein</fullName>
    </submittedName>
</protein>
<dbReference type="Proteomes" id="UP000293347">
    <property type="component" value="Unassembled WGS sequence"/>
</dbReference>
<dbReference type="Pfam" id="PF18728">
    <property type="entry name" value="HEPN_AbiV"/>
    <property type="match status" value="1"/>
</dbReference>
<evidence type="ECO:0000313" key="1">
    <source>
        <dbReference type="EMBL" id="TCD00049.1"/>
    </source>
</evidence>
<dbReference type="EMBL" id="SJSL01000004">
    <property type="protein sequence ID" value="TCD00049.1"/>
    <property type="molecule type" value="Genomic_DNA"/>
</dbReference>
<reference evidence="1 2" key="1">
    <citation type="submission" date="2019-02" db="EMBL/GenBank/DDBJ databases">
        <title>Pedobacter sp. RP-1-14 sp. nov., isolated from Arctic soil.</title>
        <authorList>
            <person name="Dahal R.H."/>
        </authorList>
    </citation>
    <scope>NUCLEOTIDE SEQUENCE [LARGE SCALE GENOMIC DNA]</scope>
    <source>
        <strain evidence="1 2">RP-1-14</strain>
    </source>
</reference>